<dbReference type="EMBL" id="FOSR01000001">
    <property type="protein sequence ID" value="SFK19813.1"/>
    <property type="molecule type" value="Genomic_DNA"/>
</dbReference>
<evidence type="ECO:0008006" key="3">
    <source>
        <dbReference type="Google" id="ProtNLM"/>
    </source>
</evidence>
<organism evidence="1 2">
    <name type="scientific">Rhodanobacter glycinis</name>
    <dbReference type="NCBI Taxonomy" id="582702"/>
    <lineage>
        <taxon>Bacteria</taxon>
        <taxon>Pseudomonadati</taxon>
        <taxon>Pseudomonadota</taxon>
        <taxon>Gammaproteobacteria</taxon>
        <taxon>Lysobacterales</taxon>
        <taxon>Rhodanobacteraceae</taxon>
        <taxon>Rhodanobacter</taxon>
    </lineage>
</organism>
<keyword evidence="2" id="KW-1185">Reference proteome</keyword>
<evidence type="ECO:0000313" key="2">
    <source>
        <dbReference type="Proteomes" id="UP000198725"/>
    </source>
</evidence>
<dbReference type="RefSeq" id="WP_092700250.1">
    <property type="nucleotide sequence ID" value="NZ_FOSR01000001.1"/>
</dbReference>
<proteinExistence type="predicted"/>
<reference evidence="2" key="1">
    <citation type="submission" date="2016-10" db="EMBL/GenBank/DDBJ databases">
        <authorList>
            <person name="Varghese N."/>
            <person name="Submissions S."/>
        </authorList>
    </citation>
    <scope>NUCLEOTIDE SEQUENCE [LARGE SCALE GENOMIC DNA]</scope>
    <source>
        <strain evidence="2">MO64</strain>
    </source>
</reference>
<evidence type="ECO:0000313" key="1">
    <source>
        <dbReference type="EMBL" id="SFK19813.1"/>
    </source>
</evidence>
<gene>
    <name evidence="1" type="ORF">SAMN05192579_10122</name>
</gene>
<dbReference type="AlphaFoldDB" id="A0A1I3XJU6"/>
<sequence length="177" mass="18464">MKRIAWAMGACMLVAACSHDVRLAVPLGNMVTPGTAPWLQVSQGPEQIEVKGLEQKLVLTPAPALATALQSALGKSLQPDYFTDLTVSCDSLDARMKVDQEDAPGKVAMDLSLRCTINERGFVTHGAYSAAPVTDVAANAGSGAYARALPVLLDAAAKDIAGHLHADIAANKGNPHH</sequence>
<protein>
    <recommendedName>
        <fullName evidence="3">Lipoprotein</fullName>
    </recommendedName>
</protein>
<name>A0A1I3XJU6_9GAMM</name>
<accession>A0A1I3XJU6</accession>
<dbReference type="Proteomes" id="UP000198725">
    <property type="component" value="Unassembled WGS sequence"/>
</dbReference>
<dbReference type="PROSITE" id="PS51257">
    <property type="entry name" value="PROKAR_LIPOPROTEIN"/>
    <property type="match status" value="1"/>
</dbReference>